<evidence type="ECO:0000256" key="5">
    <source>
        <dbReference type="SAM" id="MobiDB-lite"/>
    </source>
</evidence>
<dbReference type="OrthoDB" id="165382at2759"/>
<feature type="transmembrane region" description="Helical" evidence="6">
    <location>
        <begin position="241"/>
        <end position="260"/>
    </location>
</feature>
<dbReference type="PANTHER" id="PTHR12570">
    <property type="match status" value="1"/>
</dbReference>
<dbReference type="GO" id="GO:0016020">
    <property type="term" value="C:membrane"/>
    <property type="evidence" value="ECO:0007669"/>
    <property type="project" value="UniProtKB-SubCell"/>
</dbReference>
<feature type="transmembrane region" description="Helical" evidence="6">
    <location>
        <begin position="370"/>
        <end position="389"/>
    </location>
</feature>
<feature type="region of interest" description="Disordered" evidence="5">
    <location>
        <begin position="558"/>
        <end position="600"/>
    </location>
</feature>
<dbReference type="PANTHER" id="PTHR12570:SF65">
    <property type="entry name" value="MAGNESIUM TRANSPORTER NIPA9-RELATED"/>
    <property type="match status" value="1"/>
</dbReference>
<reference evidence="7 8" key="1">
    <citation type="submission" date="2014-04" db="EMBL/GenBank/DDBJ databases">
        <authorList>
            <consortium name="DOE Joint Genome Institute"/>
            <person name="Kuo A."/>
            <person name="Gay G."/>
            <person name="Dore J."/>
            <person name="Kohler A."/>
            <person name="Nagy L.G."/>
            <person name="Floudas D."/>
            <person name="Copeland A."/>
            <person name="Barry K.W."/>
            <person name="Cichocki N."/>
            <person name="Veneault-Fourrey C."/>
            <person name="LaButti K."/>
            <person name="Lindquist E.A."/>
            <person name="Lipzen A."/>
            <person name="Lundell T."/>
            <person name="Morin E."/>
            <person name="Murat C."/>
            <person name="Sun H."/>
            <person name="Tunlid A."/>
            <person name="Henrissat B."/>
            <person name="Grigoriev I.V."/>
            <person name="Hibbett D.S."/>
            <person name="Martin F."/>
            <person name="Nordberg H.P."/>
            <person name="Cantor M.N."/>
            <person name="Hua S.X."/>
        </authorList>
    </citation>
    <scope>NUCLEOTIDE SEQUENCE [LARGE SCALE GENOMIC DNA]</scope>
    <source>
        <strain evidence="8">h7</strain>
    </source>
</reference>
<feature type="compositionally biased region" description="Polar residues" evidence="5">
    <location>
        <begin position="465"/>
        <end position="479"/>
    </location>
</feature>
<dbReference type="InterPro" id="IPR008521">
    <property type="entry name" value="Mg_trans_NIPA"/>
</dbReference>
<dbReference type="Pfam" id="PF05653">
    <property type="entry name" value="Mg_trans_NIPA"/>
    <property type="match status" value="1"/>
</dbReference>
<evidence type="ECO:0000256" key="3">
    <source>
        <dbReference type="ARBA" id="ARBA00022989"/>
    </source>
</evidence>
<dbReference type="SUPFAM" id="SSF103481">
    <property type="entry name" value="Multidrug resistance efflux transporter EmrE"/>
    <property type="match status" value="1"/>
</dbReference>
<evidence type="ECO:0000256" key="1">
    <source>
        <dbReference type="ARBA" id="ARBA00004141"/>
    </source>
</evidence>
<accession>A0A0C3CPH1</accession>
<evidence type="ECO:0000313" key="8">
    <source>
        <dbReference type="Proteomes" id="UP000053424"/>
    </source>
</evidence>
<name>A0A0C3CPH1_HEBCY</name>
<gene>
    <name evidence="7" type="ORF">M413DRAFT_441076</name>
</gene>
<feature type="transmembrane region" description="Helical" evidence="6">
    <location>
        <begin position="332"/>
        <end position="350"/>
    </location>
</feature>
<dbReference type="Proteomes" id="UP000053424">
    <property type="component" value="Unassembled WGS sequence"/>
</dbReference>
<feature type="transmembrane region" description="Helical" evidence="6">
    <location>
        <begin position="401"/>
        <end position="421"/>
    </location>
</feature>
<evidence type="ECO:0000256" key="2">
    <source>
        <dbReference type="ARBA" id="ARBA00022692"/>
    </source>
</evidence>
<dbReference type="EMBL" id="KN831771">
    <property type="protein sequence ID" value="KIM46009.1"/>
    <property type="molecule type" value="Genomic_DNA"/>
</dbReference>
<feature type="transmembrane region" description="Helical" evidence="6">
    <location>
        <begin position="214"/>
        <end position="235"/>
    </location>
</feature>
<dbReference type="GO" id="GO:0015095">
    <property type="term" value="F:magnesium ion transmembrane transporter activity"/>
    <property type="evidence" value="ECO:0007669"/>
    <property type="project" value="InterPro"/>
</dbReference>
<keyword evidence="3 6" id="KW-1133">Transmembrane helix</keyword>
<keyword evidence="4 6" id="KW-0472">Membrane</keyword>
<dbReference type="HOGENOM" id="CLU_012349_2_2_1"/>
<evidence type="ECO:0000256" key="4">
    <source>
        <dbReference type="ARBA" id="ARBA00023136"/>
    </source>
</evidence>
<dbReference type="InterPro" id="IPR037185">
    <property type="entry name" value="EmrE-like"/>
</dbReference>
<protein>
    <submittedName>
        <fullName evidence="7">Uncharacterized protein</fullName>
    </submittedName>
</protein>
<organism evidence="7 8">
    <name type="scientific">Hebeloma cylindrosporum</name>
    <dbReference type="NCBI Taxonomy" id="76867"/>
    <lineage>
        <taxon>Eukaryota</taxon>
        <taxon>Fungi</taxon>
        <taxon>Dikarya</taxon>
        <taxon>Basidiomycota</taxon>
        <taxon>Agaricomycotina</taxon>
        <taxon>Agaricomycetes</taxon>
        <taxon>Agaricomycetidae</taxon>
        <taxon>Agaricales</taxon>
        <taxon>Agaricineae</taxon>
        <taxon>Hymenogastraceae</taxon>
        <taxon>Hebeloma</taxon>
    </lineage>
</organism>
<feature type="transmembrane region" description="Helical" evidence="6">
    <location>
        <begin position="433"/>
        <end position="452"/>
    </location>
</feature>
<proteinExistence type="predicted"/>
<reference evidence="8" key="2">
    <citation type="submission" date="2015-01" db="EMBL/GenBank/DDBJ databases">
        <title>Evolutionary Origins and Diversification of the Mycorrhizal Mutualists.</title>
        <authorList>
            <consortium name="DOE Joint Genome Institute"/>
            <consortium name="Mycorrhizal Genomics Consortium"/>
            <person name="Kohler A."/>
            <person name="Kuo A."/>
            <person name="Nagy L.G."/>
            <person name="Floudas D."/>
            <person name="Copeland A."/>
            <person name="Barry K.W."/>
            <person name="Cichocki N."/>
            <person name="Veneault-Fourrey C."/>
            <person name="LaButti K."/>
            <person name="Lindquist E.A."/>
            <person name="Lipzen A."/>
            <person name="Lundell T."/>
            <person name="Morin E."/>
            <person name="Murat C."/>
            <person name="Riley R."/>
            <person name="Ohm R."/>
            <person name="Sun H."/>
            <person name="Tunlid A."/>
            <person name="Henrissat B."/>
            <person name="Grigoriev I.V."/>
            <person name="Hibbett D.S."/>
            <person name="Martin F."/>
        </authorList>
    </citation>
    <scope>NUCLEOTIDE SEQUENCE [LARGE SCALE GENOMIC DNA]</scope>
    <source>
        <strain evidence="8">h7</strain>
    </source>
</reference>
<keyword evidence="8" id="KW-1185">Reference proteome</keyword>
<feature type="transmembrane region" description="Helical" evidence="6">
    <location>
        <begin position="307"/>
        <end position="325"/>
    </location>
</feature>
<evidence type="ECO:0000256" key="6">
    <source>
        <dbReference type="SAM" id="Phobius"/>
    </source>
</evidence>
<feature type="region of interest" description="Disordered" evidence="5">
    <location>
        <begin position="459"/>
        <end position="491"/>
    </location>
</feature>
<feature type="transmembrane region" description="Helical" evidence="6">
    <location>
        <begin position="269"/>
        <end position="287"/>
    </location>
</feature>
<keyword evidence="2 6" id="KW-0812">Transmembrane</keyword>
<dbReference type="AlphaFoldDB" id="A0A0C3CPH1"/>
<sequence length="600" mass="65354">MPSFPESCIRLRQYMQDLAENPTGLLHALRGFDDLPQMTTRTFIGILVAITGNILISLALNLQKLAHKRVENMKRACNEEQSGLTLDESDEHEDLVQPERDQEIEDVFSATSSVANAELQPLTANPDPIIRDYGTESLGTSPGQSQRKHHSFLLRFSPSRVRSRTTRGKFMLPADIMTEDAALHGFPSGNIPQDAQDGSDAVEENEGEYLKSKLWWMGFLLMNVGEMGNFISYAFAPASVVAPLGTFALIANCFFAPLLLGEHFRKRDLLGVAIAIIGAVTVVLASNASDTRLDPDGLLQAISQTSFIVYSCIYVGGALILATLSEGRIGKTWVFVDIGLCALFGGFTVLSTKALSTLLTLQWIEIFTNWITYPLIAVLVLTGVGQIRYLNRALMRFDSKVVIPVQFVLFTLSAIVGSAILYGDFQKANFHQIVTFLYGCAATFVGVFTIAWTPADSRTLGTEDVSGSQETGTTPNASHMTHDGAPLGLGTIGRRGATAPKDTPILRHKIGGVGVMGISPAQHLLFVHTPPREIPLRSWDRNADVERAISPERLGRRRTMSWYGSDGQRGGNRAGTRGSSTTGRPRNGSGKVGSLEEHLM</sequence>
<comment type="subcellular location">
    <subcellularLocation>
        <location evidence="1">Membrane</location>
        <topology evidence="1">Multi-pass membrane protein</topology>
    </subcellularLocation>
</comment>
<evidence type="ECO:0000313" key="7">
    <source>
        <dbReference type="EMBL" id="KIM46009.1"/>
    </source>
</evidence>
<feature type="transmembrane region" description="Helical" evidence="6">
    <location>
        <begin position="42"/>
        <end position="62"/>
    </location>
</feature>